<name>A0A0H2S8P3_9AGAM</name>
<dbReference type="EMBL" id="KQ085962">
    <property type="protein sequence ID" value="KLO13251.1"/>
    <property type="molecule type" value="Genomic_DNA"/>
</dbReference>
<reference evidence="1 2" key="1">
    <citation type="submission" date="2015-04" db="EMBL/GenBank/DDBJ databases">
        <title>Complete genome sequence of Schizopora paradoxa KUC8140, a cosmopolitan wood degrader in East Asia.</title>
        <authorList>
            <consortium name="DOE Joint Genome Institute"/>
            <person name="Min B."/>
            <person name="Park H."/>
            <person name="Jang Y."/>
            <person name="Kim J.-J."/>
            <person name="Kim K.H."/>
            <person name="Pangilinan J."/>
            <person name="Lipzen A."/>
            <person name="Riley R."/>
            <person name="Grigoriev I.V."/>
            <person name="Spatafora J.W."/>
            <person name="Choi I.-G."/>
        </authorList>
    </citation>
    <scope>NUCLEOTIDE SEQUENCE [LARGE SCALE GENOMIC DNA]</scope>
    <source>
        <strain evidence="1 2">KUC8140</strain>
    </source>
</reference>
<gene>
    <name evidence="1" type="ORF">SCHPADRAFT_371575</name>
</gene>
<accession>A0A0H2S8P3</accession>
<evidence type="ECO:0000313" key="1">
    <source>
        <dbReference type="EMBL" id="KLO13251.1"/>
    </source>
</evidence>
<sequence>MIYTGPRLLVSRLPLRSSLCMFSSTDPIETGANSSSALADHMLLSSEHFHRCPSTIVALFYFFITADCRRTSHTCNSISCSSINEAFW</sequence>
<dbReference type="InParanoid" id="A0A0H2S8P3"/>
<keyword evidence="2" id="KW-1185">Reference proteome</keyword>
<proteinExistence type="predicted"/>
<dbReference type="AlphaFoldDB" id="A0A0H2S8P3"/>
<evidence type="ECO:0000313" key="2">
    <source>
        <dbReference type="Proteomes" id="UP000053477"/>
    </source>
</evidence>
<organism evidence="1 2">
    <name type="scientific">Schizopora paradoxa</name>
    <dbReference type="NCBI Taxonomy" id="27342"/>
    <lineage>
        <taxon>Eukaryota</taxon>
        <taxon>Fungi</taxon>
        <taxon>Dikarya</taxon>
        <taxon>Basidiomycota</taxon>
        <taxon>Agaricomycotina</taxon>
        <taxon>Agaricomycetes</taxon>
        <taxon>Hymenochaetales</taxon>
        <taxon>Schizoporaceae</taxon>
        <taxon>Schizopora</taxon>
    </lineage>
</organism>
<dbReference type="Proteomes" id="UP000053477">
    <property type="component" value="Unassembled WGS sequence"/>
</dbReference>
<protein>
    <submittedName>
        <fullName evidence="1">Uncharacterized protein</fullName>
    </submittedName>
</protein>